<keyword evidence="1" id="KW-1133">Transmembrane helix</keyword>
<evidence type="ECO:0000256" key="1">
    <source>
        <dbReference type="SAM" id="Phobius"/>
    </source>
</evidence>
<evidence type="ECO:0000313" key="2">
    <source>
        <dbReference type="EMBL" id="KAG1793284.1"/>
    </source>
</evidence>
<organism evidence="2 3">
    <name type="scientific">Suillus plorans</name>
    <dbReference type="NCBI Taxonomy" id="116603"/>
    <lineage>
        <taxon>Eukaryota</taxon>
        <taxon>Fungi</taxon>
        <taxon>Dikarya</taxon>
        <taxon>Basidiomycota</taxon>
        <taxon>Agaricomycotina</taxon>
        <taxon>Agaricomycetes</taxon>
        <taxon>Agaricomycetidae</taxon>
        <taxon>Boletales</taxon>
        <taxon>Suillineae</taxon>
        <taxon>Suillaceae</taxon>
        <taxon>Suillus</taxon>
    </lineage>
</organism>
<name>A0A9P7DGH6_9AGAM</name>
<gene>
    <name evidence="2" type="ORF">HD556DRAFT_1443712</name>
</gene>
<feature type="transmembrane region" description="Helical" evidence="1">
    <location>
        <begin position="44"/>
        <end position="64"/>
    </location>
</feature>
<dbReference type="RefSeq" id="XP_041159740.1">
    <property type="nucleotide sequence ID" value="XM_041306657.1"/>
</dbReference>
<proteinExistence type="predicted"/>
<comment type="caution">
    <text evidence="2">The sequence shown here is derived from an EMBL/GenBank/DDBJ whole genome shotgun (WGS) entry which is preliminary data.</text>
</comment>
<protein>
    <submittedName>
        <fullName evidence="2">Uncharacterized protein</fullName>
    </submittedName>
</protein>
<keyword evidence="3" id="KW-1185">Reference proteome</keyword>
<keyword evidence="1" id="KW-0472">Membrane</keyword>
<keyword evidence="1" id="KW-0812">Transmembrane</keyword>
<dbReference type="AlphaFoldDB" id="A0A9P7DGH6"/>
<dbReference type="GeneID" id="64600421"/>
<accession>A0A9P7DGH6</accession>
<dbReference type="EMBL" id="JABBWE010000031">
    <property type="protein sequence ID" value="KAG1793284.1"/>
    <property type="molecule type" value="Genomic_DNA"/>
</dbReference>
<evidence type="ECO:0000313" key="3">
    <source>
        <dbReference type="Proteomes" id="UP000719766"/>
    </source>
</evidence>
<dbReference type="Proteomes" id="UP000719766">
    <property type="component" value="Unassembled WGS sequence"/>
</dbReference>
<sequence length="81" mass="9041">MASSLPVMRQFPTLQSVTHIDQQCKKPTNASKFSIAILKRLAPALRAALLVNYIKIVFLVLGDVNRRRMGKGGRTESKMEV</sequence>
<reference evidence="2" key="1">
    <citation type="journal article" date="2020" name="New Phytol.">
        <title>Comparative genomics reveals dynamic genome evolution in host specialist ectomycorrhizal fungi.</title>
        <authorList>
            <person name="Lofgren L.A."/>
            <person name="Nguyen N.H."/>
            <person name="Vilgalys R."/>
            <person name="Ruytinx J."/>
            <person name="Liao H.L."/>
            <person name="Branco S."/>
            <person name="Kuo A."/>
            <person name="LaButti K."/>
            <person name="Lipzen A."/>
            <person name="Andreopoulos W."/>
            <person name="Pangilinan J."/>
            <person name="Riley R."/>
            <person name="Hundley H."/>
            <person name="Na H."/>
            <person name="Barry K."/>
            <person name="Grigoriev I.V."/>
            <person name="Stajich J.E."/>
            <person name="Kennedy P.G."/>
        </authorList>
    </citation>
    <scope>NUCLEOTIDE SEQUENCE</scope>
    <source>
        <strain evidence="2">S12</strain>
    </source>
</reference>